<evidence type="ECO:0000256" key="1">
    <source>
        <dbReference type="ARBA" id="ARBA00004141"/>
    </source>
</evidence>
<evidence type="ECO:0000313" key="9">
    <source>
        <dbReference type="EMBL" id="UYV78407.1"/>
    </source>
</evidence>
<dbReference type="SUPFAM" id="SSF81324">
    <property type="entry name" value="Voltage-gated potassium channels"/>
    <property type="match status" value="1"/>
</dbReference>
<dbReference type="Gene3D" id="1.10.287.70">
    <property type="match status" value="1"/>
</dbReference>
<feature type="domain" description="Voltage-gated Na+ ion channel cytoplasmic" evidence="8">
    <location>
        <begin position="38"/>
        <end position="135"/>
    </location>
</feature>
<dbReference type="InterPro" id="IPR005821">
    <property type="entry name" value="Ion_trans_dom"/>
</dbReference>
<keyword evidence="3 6" id="KW-1133">Transmembrane helix</keyword>
<evidence type="ECO:0000259" key="8">
    <source>
        <dbReference type="Pfam" id="PF11933"/>
    </source>
</evidence>
<dbReference type="PANTHER" id="PTHR10037">
    <property type="entry name" value="VOLTAGE-GATED CATION CHANNEL CALCIUM AND SODIUM"/>
    <property type="match status" value="1"/>
</dbReference>
<feature type="compositionally biased region" description="Basic and acidic residues" evidence="5">
    <location>
        <begin position="204"/>
        <end position="215"/>
    </location>
</feature>
<protein>
    <submittedName>
        <fullName evidence="9">Para</fullName>
    </submittedName>
</protein>
<dbReference type="InterPro" id="IPR043203">
    <property type="entry name" value="VGCC_Ca_Na"/>
</dbReference>
<sequence length="474" mass="53154">MPSSTEGGPHGLYTTFLPSFLQCLPLLKVVTITRRFQASLSLPGSPFNLRKINGGSQFNVSWRNGRRCYGGDKKPLVLQTYMDAQEHLPYADDSKAVTPMSEEDGAIVIPVFANLNSRHSSYTSHLSRVSYSSHTDVFGRTVTKEKQLRTRSKNLHGGQYSEVSAPIPFFFFTFFFKKCLQAPAAGEGQGEGWRGDGEAVGTPGEKRASARRFEGTKAAPSTTKAPQASKIFKGSFQGTRSSDQDPDLRSALTFSRAEENQVNFKQKLKEKLIANCLQCIDIFCVWDCCNCWVIFQKLVALIVFDPFMELFITLSIVVNTLFMAMDHYAMDPALGNFLDQGNYLRVFKLAKSWPTLNLLISIMGKTMGALGNLTFVLGIIIFIFAVMGMQLFGKDYTQNQHKYVPKLYNVSVEYLRSEVRKLRLESHMRLFGCEAVTLYIVPYACRNGNLMLHMNGTEQERQAPVLSSQENNSL</sequence>
<evidence type="ECO:0000256" key="4">
    <source>
        <dbReference type="ARBA" id="ARBA00023136"/>
    </source>
</evidence>
<keyword evidence="10" id="KW-1185">Reference proteome</keyword>
<dbReference type="InterPro" id="IPR024583">
    <property type="entry name" value="Na_trans_cytopl"/>
</dbReference>
<name>A0ABY6LDW5_9ARAC</name>
<keyword evidence="4 6" id="KW-0472">Membrane</keyword>
<comment type="subcellular location">
    <subcellularLocation>
        <location evidence="1">Membrane</location>
        <topology evidence="1">Multi-pass membrane protein</topology>
    </subcellularLocation>
</comment>
<reference evidence="9 10" key="1">
    <citation type="submission" date="2022-01" db="EMBL/GenBank/DDBJ databases">
        <title>A chromosomal length assembly of Cordylochernes scorpioides.</title>
        <authorList>
            <person name="Zeh D."/>
            <person name="Zeh J."/>
        </authorList>
    </citation>
    <scope>NUCLEOTIDE SEQUENCE [LARGE SCALE GENOMIC DNA]</scope>
    <source>
        <strain evidence="9">IN4F17</strain>
        <tissue evidence="9">Whole Body</tissue>
    </source>
</reference>
<feature type="domain" description="Ion transport" evidence="7">
    <location>
        <begin position="343"/>
        <end position="399"/>
    </location>
</feature>
<gene>
    <name evidence="9" type="ORF">LAZ67_16001248</name>
</gene>
<evidence type="ECO:0000256" key="3">
    <source>
        <dbReference type="ARBA" id="ARBA00022989"/>
    </source>
</evidence>
<feature type="region of interest" description="Disordered" evidence="5">
    <location>
        <begin position="186"/>
        <end position="226"/>
    </location>
</feature>
<organism evidence="9 10">
    <name type="scientific">Cordylochernes scorpioides</name>
    <dbReference type="NCBI Taxonomy" id="51811"/>
    <lineage>
        <taxon>Eukaryota</taxon>
        <taxon>Metazoa</taxon>
        <taxon>Ecdysozoa</taxon>
        <taxon>Arthropoda</taxon>
        <taxon>Chelicerata</taxon>
        <taxon>Arachnida</taxon>
        <taxon>Pseudoscorpiones</taxon>
        <taxon>Cheliferoidea</taxon>
        <taxon>Chernetidae</taxon>
        <taxon>Cordylochernes</taxon>
    </lineage>
</organism>
<dbReference type="EMBL" id="CP092878">
    <property type="protein sequence ID" value="UYV78407.1"/>
    <property type="molecule type" value="Genomic_DNA"/>
</dbReference>
<keyword evidence="2 6" id="KW-0812">Transmembrane</keyword>
<evidence type="ECO:0000259" key="7">
    <source>
        <dbReference type="Pfam" id="PF00520"/>
    </source>
</evidence>
<evidence type="ECO:0000256" key="2">
    <source>
        <dbReference type="ARBA" id="ARBA00022692"/>
    </source>
</evidence>
<dbReference type="PANTHER" id="PTHR10037:SF288">
    <property type="entry name" value="SODIUM CHANNEL PROTEIN PARA"/>
    <property type="match status" value="1"/>
</dbReference>
<proteinExistence type="predicted"/>
<accession>A0ABY6LDW5</accession>
<dbReference type="Proteomes" id="UP001235939">
    <property type="component" value="Chromosome 16"/>
</dbReference>
<evidence type="ECO:0000256" key="5">
    <source>
        <dbReference type="SAM" id="MobiDB-lite"/>
    </source>
</evidence>
<dbReference type="Pfam" id="PF00520">
    <property type="entry name" value="Ion_trans"/>
    <property type="match status" value="1"/>
</dbReference>
<feature type="transmembrane region" description="Helical" evidence="6">
    <location>
        <begin position="369"/>
        <end position="392"/>
    </location>
</feature>
<dbReference type="Pfam" id="PF11933">
    <property type="entry name" value="Na_trans_cytopl"/>
    <property type="match status" value="1"/>
</dbReference>
<feature type="transmembrane region" description="Helical" evidence="6">
    <location>
        <begin position="298"/>
        <end position="322"/>
    </location>
</feature>
<evidence type="ECO:0000256" key="6">
    <source>
        <dbReference type="SAM" id="Phobius"/>
    </source>
</evidence>
<evidence type="ECO:0000313" key="10">
    <source>
        <dbReference type="Proteomes" id="UP001235939"/>
    </source>
</evidence>